<dbReference type="GO" id="GO:0009055">
    <property type="term" value="F:electron transfer activity"/>
    <property type="evidence" value="ECO:0007669"/>
    <property type="project" value="InterPro"/>
</dbReference>
<dbReference type="SUPFAM" id="SSF81342">
    <property type="entry name" value="Transmembrane di-heme cytochromes"/>
    <property type="match status" value="1"/>
</dbReference>
<evidence type="ECO:0000259" key="16">
    <source>
        <dbReference type="Pfam" id="PF01292"/>
    </source>
</evidence>
<accession>A0A6M4GWC5</accession>
<dbReference type="GO" id="GO:0036397">
    <property type="term" value="F:formate dehydrogenase (quinone) activity"/>
    <property type="evidence" value="ECO:0007669"/>
    <property type="project" value="TreeGrafter"/>
</dbReference>
<dbReference type="AlphaFoldDB" id="A0A6M4GWC5"/>
<evidence type="ECO:0000256" key="13">
    <source>
        <dbReference type="SAM" id="MobiDB-lite"/>
    </source>
</evidence>
<comment type="subcellular location">
    <subcellularLocation>
        <location evidence="2">Cell membrane</location>
        <topology evidence="2">Multi-pass membrane protein</topology>
    </subcellularLocation>
</comment>
<keyword evidence="4" id="KW-0813">Transport</keyword>
<reference evidence="17 18" key="1">
    <citation type="submission" date="2020-04" db="EMBL/GenBank/DDBJ databases">
        <title>Usitatibacter rugosus gen. nov., sp. nov. and Usitatibacter palustris sp. nov., novel members of Usitatibacteraceae fam. nov. within the order Nitrosomonadales isolated from soil.</title>
        <authorList>
            <person name="Huber K.J."/>
            <person name="Neumann-Schaal M."/>
            <person name="Geppert A."/>
            <person name="Luckner M."/>
            <person name="Wanner G."/>
            <person name="Overmann J."/>
        </authorList>
    </citation>
    <scope>NUCLEOTIDE SEQUENCE [LARGE SCALE GENOMIC DNA]</scope>
    <source>
        <strain evidence="17 18">0125_3</strain>
    </source>
</reference>
<dbReference type="GO" id="GO:0022904">
    <property type="term" value="P:respiratory electron transport chain"/>
    <property type="evidence" value="ECO:0007669"/>
    <property type="project" value="InterPro"/>
</dbReference>
<dbReference type="Gene3D" id="1.20.950.20">
    <property type="entry name" value="Transmembrane di-heme cytochromes, Chain C"/>
    <property type="match status" value="1"/>
</dbReference>
<dbReference type="InterPro" id="IPR016174">
    <property type="entry name" value="Di-haem_cyt_TM"/>
</dbReference>
<dbReference type="NCBIfam" id="TIGR01583">
    <property type="entry name" value="formate-DH-gamm"/>
    <property type="match status" value="1"/>
</dbReference>
<feature type="transmembrane region" description="Helical" evidence="14">
    <location>
        <begin position="266"/>
        <end position="286"/>
    </location>
</feature>
<feature type="transmembrane region" description="Helical" evidence="14">
    <location>
        <begin position="121"/>
        <end position="139"/>
    </location>
</feature>
<dbReference type="Proteomes" id="UP000501534">
    <property type="component" value="Chromosome"/>
</dbReference>
<keyword evidence="8" id="KW-0479">Metal-binding</keyword>
<dbReference type="PANTHER" id="PTHR30074">
    <property type="entry name" value="FORMATE DEHYDROGENASE, NITRATE-INDUCIBLE, CYTOCHROME B556 FDN SUBUNIT"/>
    <property type="match status" value="1"/>
</dbReference>
<evidence type="ECO:0000256" key="7">
    <source>
        <dbReference type="ARBA" id="ARBA00022692"/>
    </source>
</evidence>
<feature type="signal peptide" evidence="15">
    <location>
        <begin position="1"/>
        <end position="25"/>
    </location>
</feature>
<feature type="chain" id="PRO_5026700768" description="Cytochrome b561 bacterial/Ni-hydrogenase domain-containing protein" evidence="15">
    <location>
        <begin position="26"/>
        <end position="378"/>
    </location>
</feature>
<dbReference type="RefSeq" id="WP_171093049.1">
    <property type="nucleotide sequence ID" value="NZ_CP053069.1"/>
</dbReference>
<evidence type="ECO:0000256" key="10">
    <source>
        <dbReference type="ARBA" id="ARBA00022989"/>
    </source>
</evidence>
<evidence type="ECO:0000256" key="1">
    <source>
        <dbReference type="ARBA" id="ARBA00001971"/>
    </source>
</evidence>
<feature type="transmembrane region" description="Helical" evidence="14">
    <location>
        <begin position="166"/>
        <end position="188"/>
    </location>
</feature>
<evidence type="ECO:0000256" key="4">
    <source>
        <dbReference type="ARBA" id="ARBA00022448"/>
    </source>
</evidence>
<dbReference type="GO" id="GO:0015944">
    <property type="term" value="P:formate oxidation"/>
    <property type="evidence" value="ECO:0007669"/>
    <property type="project" value="TreeGrafter"/>
</dbReference>
<evidence type="ECO:0000256" key="9">
    <source>
        <dbReference type="ARBA" id="ARBA00022982"/>
    </source>
</evidence>
<dbReference type="EMBL" id="CP053069">
    <property type="protein sequence ID" value="QJR11590.1"/>
    <property type="molecule type" value="Genomic_DNA"/>
</dbReference>
<sequence>MKASQAKLGALLLGAFLYLPLGVGAQQPPAAPAASPPAASPAPAAPDAAKPAVEAAKPAPVAPTPAAGSTAVPGWNNPPQDWDRVDRKPQYASVPGRETNVLIQGSGHEWRKFRNGPLTQYGGWLMVIVLAAIAVFYLIKGKVRLQGPRTGRLIERFNSIERLSHWTMAISFVVLAISGIVILFGKYIVMPWLGHAAFSTVTIACKTVHNFVGPLFIFSLVVMFLLYVKDNWPNAGDIKWLVRLGGMFSKSHDEVPSGRFNGGEKAWFWGGLVFLGLAVSITGLILDFPNWNQGREVMQQSNVIHAIAAILFISASFAHIYLGTIGMEGAYEGMRHGFVDETWAKEHHALWYDEVKAGKRPERITGTATGAAQPAVGD</sequence>
<comment type="similarity">
    <text evidence="3">Belongs to the formate dehydrogenase gamma subunit family.</text>
</comment>
<keyword evidence="18" id="KW-1185">Reference proteome</keyword>
<dbReference type="FunFam" id="1.20.950.20:FF:000002">
    <property type="entry name" value="Formate dehydrogenase cytochrome b556 subunit"/>
    <property type="match status" value="1"/>
</dbReference>
<keyword evidence="10 14" id="KW-1133">Transmembrane helix</keyword>
<keyword evidence="5" id="KW-1003">Cell membrane</keyword>
<feature type="compositionally biased region" description="Low complexity" evidence="13">
    <location>
        <begin position="45"/>
        <end position="73"/>
    </location>
</feature>
<dbReference type="GO" id="GO:0005886">
    <property type="term" value="C:plasma membrane"/>
    <property type="evidence" value="ECO:0007669"/>
    <property type="project" value="UniProtKB-SubCell"/>
</dbReference>
<organism evidence="17 18">
    <name type="scientific">Usitatibacter rugosus</name>
    <dbReference type="NCBI Taxonomy" id="2732067"/>
    <lineage>
        <taxon>Bacteria</taxon>
        <taxon>Pseudomonadati</taxon>
        <taxon>Pseudomonadota</taxon>
        <taxon>Betaproteobacteria</taxon>
        <taxon>Nitrosomonadales</taxon>
        <taxon>Usitatibacteraceae</taxon>
        <taxon>Usitatibacter</taxon>
    </lineage>
</organism>
<evidence type="ECO:0000256" key="2">
    <source>
        <dbReference type="ARBA" id="ARBA00004651"/>
    </source>
</evidence>
<evidence type="ECO:0000256" key="3">
    <source>
        <dbReference type="ARBA" id="ARBA00010747"/>
    </source>
</evidence>
<dbReference type="Pfam" id="PF01292">
    <property type="entry name" value="Ni_hydr_CYTB"/>
    <property type="match status" value="1"/>
</dbReference>
<proteinExistence type="inferred from homology"/>
<evidence type="ECO:0000256" key="5">
    <source>
        <dbReference type="ARBA" id="ARBA00022475"/>
    </source>
</evidence>
<comment type="cofactor">
    <cofactor evidence="1">
        <name>heme</name>
        <dbReference type="ChEBI" id="CHEBI:30413"/>
    </cofactor>
</comment>
<feature type="domain" description="Cytochrome b561 bacterial/Ni-hydrogenase" evidence="16">
    <location>
        <begin position="156"/>
        <end position="328"/>
    </location>
</feature>
<dbReference type="InterPro" id="IPR006471">
    <property type="entry name" value="Formate_DH_gsu"/>
</dbReference>
<keyword evidence="9" id="KW-0249">Electron transport</keyword>
<dbReference type="GO" id="GO:0046872">
    <property type="term" value="F:metal ion binding"/>
    <property type="evidence" value="ECO:0007669"/>
    <property type="project" value="UniProtKB-KW"/>
</dbReference>
<dbReference type="GO" id="GO:0009326">
    <property type="term" value="C:formate dehydrogenase complex"/>
    <property type="evidence" value="ECO:0007669"/>
    <property type="project" value="InterPro"/>
</dbReference>
<gene>
    <name evidence="17" type="ORF">DSM104443_02669</name>
</gene>
<feature type="compositionally biased region" description="Pro residues" evidence="13">
    <location>
        <begin position="29"/>
        <end position="44"/>
    </location>
</feature>
<dbReference type="InterPro" id="IPR051817">
    <property type="entry name" value="FDH_cytochrome_b556_subunit"/>
</dbReference>
<keyword evidence="12 14" id="KW-0472">Membrane</keyword>
<evidence type="ECO:0000256" key="12">
    <source>
        <dbReference type="ARBA" id="ARBA00023136"/>
    </source>
</evidence>
<evidence type="ECO:0000256" key="15">
    <source>
        <dbReference type="SAM" id="SignalP"/>
    </source>
</evidence>
<dbReference type="InterPro" id="IPR011577">
    <property type="entry name" value="Cyt_b561_bac/Ni-Hgenase"/>
</dbReference>
<evidence type="ECO:0000256" key="6">
    <source>
        <dbReference type="ARBA" id="ARBA00022617"/>
    </source>
</evidence>
<dbReference type="GO" id="GO:0008863">
    <property type="term" value="F:formate dehydrogenase (NAD+) activity"/>
    <property type="evidence" value="ECO:0007669"/>
    <property type="project" value="InterPro"/>
</dbReference>
<dbReference type="GO" id="GO:0009061">
    <property type="term" value="P:anaerobic respiration"/>
    <property type="evidence" value="ECO:0007669"/>
    <property type="project" value="TreeGrafter"/>
</dbReference>
<evidence type="ECO:0000256" key="8">
    <source>
        <dbReference type="ARBA" id="ARBA00022723"/>
    </source>
</evidence>
<feature type="region of interest" description="Disordered" evidence="13">
    <location>
        <begin position="27"/>
        <end position="86"/>
    </location>
</feature>
<evidence type="ECO:0000256" key="11">
    <source>
        <dbReference type="ARBA" id="ARBA00023004"/>
    </source>
</evidence>
<dbReference type="KEGG" id="uru:DSM104443_02669"/>
<protein>
    <recommendedName>
        <fullName evidence="16">Cytochrome b561 bacterial/Ni-hydrogenase domain-containing protein</fullName>
    </recommendedName>
</protein>
<dbReference type="PANTHER" id="PTHR30074:SF6">
    <property type="entry name" value="FORMATE DEHYDROGENASE GAMMA SUBUNIT"/>
    <property type="match status" value="1"/>
</dbReference>
<keyword evidence="7 14" id="KW-0812">Transmembrane</keyword>
<evidence type="ECO:0000313" key="17">
    <source>
        <dbReference type="EMBL" id="QJR11590.1"/>
    </source>
</evidence>
<keyword evidence="11" id="KW-0408">Iron</keyword>
<feature type="transmembrane region" description="Helical" evidence="14">
    <location>
        <begin position="208"/>
        <end position="228"/>
    </location>
</feature>
<keyword evidence="6" id="KW-0349">Heme</keyword>
<feature type="transmembrane region" description="Helical" evidence="14">
    <location>
        <begin position="306"/>
        <end position="325"/>
    </location>
</feature>
<evidence type="ECO:0000256" key="14">
    <source>
        <dbReference type="SAM" id="Phobius"/>
    </source>
</evidence>
<keyword evidence="15" id="KW-0732">Signal</keyword>
<name>A0A6M4GWC5_9PROT</name>
<evidence type="ECO:0000313" key="18">
    <source>
        <dbReference type="Proteomes" id="UP000501534"/>
    </source>
</evidence>